<dbReference type="Proteomes" id="UP000007879">
    <property type="component" value="Unassembled WGS sequence"/>
</dbReference>
<evidence type="ECO:0000313" key="8">
    <source>
        <dbReference type="Proteomes" id="UP000007879"/>
    </source>
</evidence>
<dbReference type="CDD" id="cd05356">
    <property type="entry name" value="17beta-HSD1_like_SDR_c"/>
    <property type="match status" value="1"/>
</dbReference>
<feature type="transmembrane region" description="Helical" evidence="6">
    <location>
        <begin position="199"/>
        <end position="218"/>
    </location>
</feature>
<dbReference type="GO" id="GO:0016491">
    <property type="term" value="F:oxidoreductase activity"/>
    <property type="evidence" value="ECO:0007669"/>
    <property type="project" value="UniProtKB-KW"/>
</dbReference>
<organism evidence="7 8">
    <name type="scientific">Amphimedon queenslandica</name>
    <name type="common">Sponge</name>
    <dbReference type="NCBI Taxonomy" id="400682"/>
    <lineage>
        <taxon>Eukaryota</taxon>
        <taxon>Metazoa</taxon>
        <taxon>Porifera</taxon>
        <taxon>Demospongiae</taxon>
        <taxon>Heteroscleromorpha</taxon>
        <taxon>Haplosclerida</taxon>
        <taxon>Niphatidae</taxon>
        <taxon>Amphimedon</taxon>
    </lineage>
</organism>
<dbReference type="Gene3D" id="3.40.50.720">
    <property type="entry name" value="NAD(P)-binding Rossmann-like Domain"/>
    <property type="match status" value="1"/>
</dbReference>
<dbReference type="PIRSF" id="PIRSF000126">
    <property type="entry name" value="11-beta-HSD1"/>
    <property type="match status" value="1"/>
</dbReference>
<sequence>MCSSYWNQAVDIFMSDRFCLYRNIAAVIGTAYVLRFLLKKLWALSGGFCAYFLAPWGISRINIKKYGSWAVVTGASEGIGRGYALELARQGLNVAIMSRSREKLEKVEEEIRSKYNRDVRVIPVDFSEGQSVYDDIQAEISDLDIAILVNNVGTGIGGESYFSQVDPLRHRKVIELNCQSMIQMTHLVLPKMLEKKKGIIVNIASILCLFPVPLSTVYSSSKIFVLHFSTALQTEYKSKGIIVQCNSPGYVATQLVGLKKATWWAVDPVAYGRSSVATIGLQHHTNGCLTHVFQKKMVEMLLGQKTAIPMLNIRRKYFLKRQSEKQKKEH</sequence>
<name>A0AAN0JMI7_AMPQE</name>
<dbReference type="PANTHER" id="PTHR43899:SF13">
    <property type="entry name" value="RH59310P"/>
    <property type="match status" value="1"/>
</dbReference>
<comment type="similarity">
    <text evidence="2 5">Belongs to the short-chain dehydrogenases/reductases (SDR) family.</text>
</comment>
<proteinExistence type="inferred from homology"/>
<reference evidence="7" key="2">
    <citation type="submission" date="2024-06" db="UniProtKB">
        <authorList>
            <consortium name="EnsemblMetazoa"/>
        </authorList>
    </citation>
    <scope>IDENTIFICATION</scope>
</reference>
<evidence type="ECO:0000256" key="6">
    <source>
        <dbReference type="SAM" id="Phobius"/>
    </source>
</evidence>
<dbReference type="InterPro" id="IPR036291">
    <property type="entry name" value="NAD(P)-bd_dom_sf"/>
</dbReference>
<keyword evidence="8" id="KW-1185">Reference proteome</keyword>
<dbReference type="PANTHER" id="PTHR43899">
    <property type="entry name" value="RH59310P"/>
    <property type="match status" value="1"/>
</dbReference>
<keyword evidence="6" id="KW-0812">Transmembrane</keyword>
<dbReference type="AlphaFoldDB" id="A0AAN0JMI7"/>
<accession>A0AAN0JMI7</accession>
<evidence type="ECO:0000256" key="5">
    <source>
        <dbReference type="RuleBase" id="RU000363"/>
    </source>
</evidence>
<dbReference type="GeneID" id="100636816"/>
<dbReference type="InterPro" id="IPR051019">
    <property type="entry name" value="VLCFA-Steroid_DH"/>
</dbReference>
<dbReference type="RefSeq" id="XP_019858213.1">
    <property type="nucleotide sequence ID" value="XM_020002654.1"/>
</dbReference>
<keyword evidence="6" id="KW-0472">Membrane</keyword>
<dbReference type="PRINTS" id="PR00080">
    <property type="entry name" value="SDRFAMILY"/>
</dbReference>
<dbReference type="SUPFAM" id="SSF51735">
    <property type="entry name" value="NAD(P)-binding Rossmann-fold domains"/>
    <property type="match status" value="1"/>
</dbReference>
<dbReference type="PRINTS" id="PR00081">
    <property type="entry name" value="GDHRDH"/>
</dbReference>
<dbReference type="EnsemblMetazoa" id="XM_020002654.1">
    <property type="protein sequence ID" value="XP_019858213.1"/>
    <property type="gene ID" value="LOC100636816"/>
</dbReference>
<dbReference type="InterPro" id="IPR002347">
    <property type="entry name" value="SDR_fam"/>
</dbReference>
<feature type="transmembrane region" description="Helical" evidence="6">
    <location>
        <begin position="20"/>
        <end position="38"/>
    </location>
</feature>
<comment type="subcellular location">
    <subcellularLocation>
        <location evidence="1">Endoplasmic reticulum</location>
    </subcellularLocation>
</comment>
<reference evidence="8" key="1">
    <citation type="journal article" date="2010" name="Nature">
        <title>The Amphimedon queenslandica genome and the evolution of animal complexity.</title>
        <authorList>
            <person name="Srivastava M."/>
            <person name="Simakov O."/>
            <person name="Chapman J."/>
            <person name="Fahey B."/>
            <person name="Gauthier M.E."/>
            <person name="Mitros T."/>
            <person name="Richards G.S."/>
            <person name="Conaco C."/>
            <person name="Dacre M."/>
            <person name="Hellsten U."/>
            <person name="Larroux C."/>
            <person name="Putnam N.H."/>
            <person name="Stanke M."/>
            <person name="Adamska M."/>
            <person name="Darling A."/>
            <person name="Degnan S.M."/>
            <person name="Oakley T.H."/>
            <person name="Plachetzki D.C."/>
            <person name="Zhai Y."/>
            <person name="Adamski M."/>
            <person name="Calcino A."/>
            <person name="Cummins S.F."/>
            <person name="Goodstein D.M."/>
            <person name="Harris C."/>
            <person name="Jackson D.J."/>
            <person name="Leys S.P."/>
            <person name="Shu S."/>
            <person name="Woodcroft B.J."/>
            <person name="Vervoort M."/>
            <person name="Kosik K.S."/>
            <person name="Manning G."/>
            <person name="Degnan B.M."/>
            <person name="Rokhsar D.S."/>
        </authorList>
    </citation>
    <scope>NUCLEOTIDE SEQUENCE [LARGE SCALE GENOMIC DNA]</scope>
</reference>
<evidence type="ECO:0000256" key="4">
    <source>
        <dbReference type="ARBA" id="ARBA00023002"/>
    </source>
</evidence>
<evidence type="ECO:0000256" key="3">
    <source>
        <dbReference type="ARBA" id="ARBA00022857"/>
    </source>
</evidence>
<evidence type="ECO:0000256" key="2">
    <source>
        <dbReference type="ARBA" id="ARBA00006484"/>
    </source>
</evidence>
<dbReference type="InterPro" id="IPR020904">
    <property type="entry name" value="Sc_DH/Rdtase_CS"/>
</dbReference>
<keyword evidence="4" id="KW-0560">Oxidoreductase</keyword>
<keyword evidence="3" id="KW-0521">NADP</keyword>
<keyword evidence="6" id="KW-1133">Transmembrane helix</keyword>
<dbReference type="GO" id="GO:0005783">
    <property type="term" value="C:endoplasmic reticulum"/>
    <property type="evidence" value="ECO:0007669"/>
    <property type="project" value="UniProtKB-SubCell"/>
</dbReference>
<protein>
    <submittedName>
        <fullName evidence="7">Uncharacterized protein</fullName>
    </submittedName>
</protein>
<evidence type="ECO:0000256" key="1">
    <source>
        <dbReference type="ARBA" id="ARBA00004240"/>
    </source>
</evidence>
<dbReference type="PROSITE" id="PS00061">
    <property type="entry name" value="ADH_SHORT"/>
    <property type="match status" value="1"/>
</dbReference>
<dbReference type="Pfam" id="PF00106">
    <property type="entry name" value="adh_short"/>
    <property type="match status" value="1"/>
</dbReference>
<evidence type="ECO:0000313" key="7">
    <source>
        <dbReference type="EnsemblMetazoa" id="XP_019858213.1"/>
    </source>
</evidence>
<dbReference type="FunFam" id="3.40.50.720:FF:000137">
    <property type="entry name" value="Hydroxysteroid (17-beta) dehydrogenase 3"/>
    <property type="match status" value="1"/>
</dbReference>